<sequence length="72" mass="8308">YRNEKSEIQVGVQIPKFGVNIGITKKNETTTLDEYAQSHQETKLGQKLINKELQLQETEEQNQQAQIEHSPK</sequence>
<evidence type="ECO:0000313" key="2">
    <source>
        <dbReference type="Proteomes" id="UP000789508"/>
    </source>
</evidence>
<name>A0A9N9IUM0_9GLOM</name>
<dbReference type="EMBL" id="CAJVPS010041372">
    <property type="protein sequence ID" value="CAG8752149.1"/>
    <property type="molecule type" value="Genomic_DNA"/>
</dbReference>
<feature type="non-terminal residue" evidence="1">
    <location>
        <position position="1"/>
    </location>
</feature>
<organism evidence="1 2">
    <name type="scientific">Ambispora leptoticha</name>
    <dbReference type="NCBI Taxonomy" id="144679"/>
    <lineage>
        <taxon>Eukaryota</taxon>
        <taxon>Fungi</taxon>
        <taxon>Fungi incertae sedis</taxon>
        <taxon>Mucoromycota</taxon>
        <taxon>Glomeromycotina</taxon>
        <taxon>Glomeromycetes</taxon>
        <taxon>Archaeosporales</taxon>
        <taxon>Ambisporaceae</taxon>
        <taxon>Ambispora</taxon>
    </lineage>
</organism>
<keyword evidence="2" id="KW-1185">Reference proteome</keyword>
<comment type="caution">
    <text evidence="1">The sequence shown here is derived from an EMBL/GenBank/DDBJ whole genome shotgun (WGS) entry which is preliminary data.</text>
</comment>
<protein>
    <submittedName>
        <fullName evidence="1">6674_t:CDS:1</fullName>
    </submittedName>
</protein>
<dbReference type="AlphaFoldDB" id="A0A9N9IUM0"/>
<gene>
    <name evidence="1" type="ORF">ALEPTO_LOCUS13347</name>
</gene>
<proteinExistence type="predicted"/>
<dbReference type="Proteomes" id="UP000789508">
    <property type="component" value="Unassembled WGS sequence"/>
</dbReference>
<accession>A0A9N9IUM0</accession>
<evidence type="ECO:0000313" key="1">
    <source>
        <dbReference type="EMBL" id="CAG8752149.1"/>
    </source>
</evidence>
<reference evidence="1" key="1">
    <citation type="submission" date="2021-06" db="EMBL/GenBank/DDBJ databases">
        <authorList>
            <person name="Kallberg Y."/>
            <person name="Tangrot J."/>
            <person name="Rosling A."/>
        </authorList>
    </citation>
    <scope>NUCLEOTIDE SEQUENCE</scope>
    <source>
        <strain evidence="1">FL130A</strain>
    </source>
</reference>